<feature type="domain" description="RGS" evidence="3">
    <location>
        <begin position="379"/>
        <end position="494"/>
    </location>
</feature>
<dbReference type="Pfam" id="PF00615">
    <property type="entry name" value="RGS"/>
    <property type="match status" value="1"/>
</dbReference>
<feature type="compositionally biased region" description="Polar residues" evidence="2">
    <location>
        <begin position="260"/>
        <end position="270"/>
    </location>
</feature>
<dbReference type="PROSITE" id="PS50132">
    <property type="entry name" value="RGS"/>
    <property type="match status" value="1"/>
</dbReference>
<organism evidence="5 6">
    <name type="scientific">Didymodactylos carnosus</name>
    <dbReference type="NCBI Taxonomy" id="1234261"/>
    <lineage>
        <taxon>Eukaryota</taxon>
        <taxon>Metazoa</taxon>
        <taxon>Spiralia</taxon>
        <taxon>Gnathifera</taxon>
        <taxon>Rotifera</taxon>
        <taxon>Eurotatoria</taxon>
        <taxon>Bdelloidea</taxon>
        <taxon>Philodinida</taxon>
        <taxon>Philodinidae</taxon>
        <taxon>Didymodactylos</taxon>
    </lineage>
</organism>
<dbReference type="InterPro" id="IPR016137">
    <property type="entry name" value="RGS"/>
</dbReference>
<evidence type="ECO:0000259" key="3">
    <source>
        <dbReference type="PROSITE" id="PS50132"/>
    </source>
</evidence>
<dbReference type="PANTHER" id="PTHR10845:SF259">
    <property type="entry name" value="RGS DOMAIN-CONTAINING PROTEIN-RELATED"/>
    <property type="match status" value="1"/>
</dbReference>
<dbReference type="InterPro" id="IPR044926">
    <property type="entry name" value="RGS_subdomain_2"/>
</dbReference>
<evidence type="ECO:0000313" key="6">
    <source>
        <dbReference type="Proteomes" id="UP000682733"/>
    </source>
</evidence>
<dbReference type="EMBL" id="CAJNOK010002473">
    <property type="protein sequence ID" value="CAF0861687.1"/>
    <property type="molecule type" value="Genomic_DNA"/>
</dbReference>
<sequence>MTIQKKGLKAFAKSFACSNVCINIEEHSSFSSYNEANNNEHETGVQVDHDSTGRWPLQNVNSNPTSSTMVTATALALPSDSSLGRKVSNASTTSSGAYSELSRSCGEESMDASLYSHFVIKCNLNSPSTTTFSKVPQAATVTFSPRVKVTSHQPAILVQQQTPTATIRTSRFDQTSVSRSPPLSVKQNDTLPLKEYARMKTSPNLTVKSYEFSSASAPEFSLEGDGDNENEDEEDNDDAIDEDQMNNSMDEYNNKIPASARQSSQSNPSPQVRKKSFDGTNKRSLPRSKSEVNAIPPLLANQQIQNQPRTTETPSCVSEDENDLNKNDNNKKKKSKAASLAKDFKSRAANLIRRRTTEATLSEKSLIPSREDVLSWEESFDHLLRHRYGQALFRAFLRTEFSEENLEFWLACDEFKSCKEPKRSAKAKKIYIDFIAIGAPKQVNLDTETRESTIACIDNPSLDAFDRAQRRIQGLMEKDSYQRFLKSELYINLLRRTSYPIQRRTTTELTNNKS</sequence>
<dbReference type="FunFam" id="1.10.196.10:FF:000001">
    <property type="entry name" value="Regulator of G-protein signaling 8"/>
    <property type="match status" value="1"/>
</dbReference>
<dbReference type="Proteomes" id="UP000682733">
    <property type="component" value="Unassembled WGS sequence"/>
</dbReference>
<dbReference type="PANTHER" id="PTHR10845">
    <property type="entry name" value="REGULATOR OF G PROTEIN SIGNALING"/>
    <property type="match status" value="1"/>
</dbReference>
<accession>A0A8S2HHR1</accession>
<comment type="caution">
    <text evidence="5">The sequence shown here is derived from an EMBL/GenBank/DDBJ whole genome shotgun (WGS) entry which is preliminary data.</text>
</comment>
<evidence type="ECO:0000313" key="4">
    <source>
        <dbReference type="EMBL" id="CAF0861687.1"/>
    </source>
</evidence>
<feature type="region of interest" description="Disordered" evidence="2">
    <location>
        <begin position="167"/>
        <end position="197"/>
    </location>
</feature>
<feature type="compositionally biased region" description="Acidic residues" evidence="2">
    <location>
        <begin position="222"/>
        <end position="244"/>
    </location>
</feature>
<dbReference type="PRINTS" id="PR01301">
    <property type="entry name" value="RGSPROTEIN"/>
</dbReference>
<dbReference type="AlphaFoldDB" id="A0A8S2HHR1"/>
<keyword evidence="1" id="KW-0734">Signal transduction inhibitor</keyword>
<dbReference type="Proteomes" id="UP000677228">
    <property type="component" value="Unassembled WGS sequence"/>
</dbReference>
<dbReference type="Gene3D" id="1.10.167.10">
    <property type="entry name" value="Regulator of G-protein Signalling 4, domain 2"/>
    <property type="match status" value="1"/>
</dbReference>
<feature type="compositionally biased region" description="Polar residues" evidence="2">
    <location>
        <begin position="167"/>
        <end position="190"/>
    </location>
</feature>
<dbReference type="GO" id="GO:0009968">
    <property type="term" value="P:negative regulation of signal transduction"/>
    <property type="evidence" value="ECO:0007669"/>
    <property type="project" value="UniProtKB-KW"/>
</dbReference>
<protein>
    <recommendedName>
        <fullName evidence="3">RGS domain-containing protein</fullName>
    </recommendedName>
</protein>
<dbReference type="SUPFAM" id="SSF48097">
    <property type="entry name" value="Regulator of G-protein signaling, RGS"/>
    <property type="match status" value="1"/>
</dbReference>
<dbReference type="FunFam" id="1.10.167.10:FF:000001">
    <property type="entry name" value="Putative regulator of g-protein signaling 12"/>
    <property type="match status" value="1"/>
</dbReference>
<evidence type="ECO:0000256" key="1">
    <source>
        <dbReference type="ARBA" id="ARBA00022700"/>
    </source>
</evidence>
<proteinExistence type="predicted"/>
<name>A0A8S2HHR1_9BILA</name>
<dbReference type="InterPro" id="IPR036305">
    <property type="entry name" value="RGS_sf"/>
</dbReference>
<dbReference type="SMART" id="SM00315">
    <property type="entry name" value="RGS"/>
    <property type="match status" value="1"/>
</dbReference>
<gene>
    <name evidence="4" type="ORF">OVA965_LOCUS7668</name>
    <name evidence="5" type="ORF">TMI583_LOCUS7663</name>
</gene>
<dbReference type="EMBL" id="CAJOBA010002473">
    <property type="protein sequence ID" value="CAF3646492.1"/>
    <property type="molecule type" value="Genomic_DNA"/>
</dbReference>
<reference evidence="5" key="1">
    <citation type="submission" date="2021-02" db="EMBL/GenBank/DDBJ databases">
        <authorList>
            <person name="Nowell W R."/>
        </authorList>
    </citation>
    <scope>NUCLEOTIDE SEQUENCE</scope>
</reference>
<feature type="compositionally biased region" description="Polar residues" evidence="2">
    <location>
        <begin position="300"/>
        <end position="316"/>
    </location>
</feature>
<evidence type="ECO:0000256" key="2">
    <source>
        <dbReference type="SAM" id="MobiDB-lite"/>
    </source>
</evidence>
<evidence type="ECO:0000313" key="5">
    <source>
        <dbReference type="EMBL" id="CAF3646492.1"/>
    </source>
</evidence>
<feature type="region of interest" description="Disordered" evidence="2">
    <location>
        <begin position="216"/>
        <end position="340"/>
    </location>
</feature>